<evidence type="ECO:0000256" key="3">
    <source>
        <dbReference type="ARBA" id="ARBA00022730"/>
    </source>
</evidence>
<dbReference type="GO" id="GO:0006412">
    <property type="term" value="P:translation"/>
    <property type="evidence" value="ECO:0007669"/>
    <property type="project" value="UniProtKB-UniRule"/>
</dbReference>
<keyword evidence="6 8" id="KW-0687">Ribonucleoprotein</keyword>
<dbReference type="RefSeq" id="WP_021827285.1">
    <property type="nucleotide sequence ID" value="NZ_AWTR02000059.1"/>
</dbReference>
<evidence type="ECO:0000256" key="5">
    <source>
        <dbReference type="ARBA" id="ARBA00022980"/>
    </source>
</evidence>
<evidence type="ECO:0000313" key="11">
    <source>
        <dbReference type="EMBL" id="ETZ07191.1"/>
    </source>
</evidence>
<dbReference type="GO" id="GO:0019843">
    <property type="term" value="F:rRNA binding"/>
    <property type="evidence" value="ECO:0007669"/>
    <property type="project" value="UniProtKB-UniRule"/>
</dbReference>
<evidence type="ECO:0000256" key="1">
    <source>
        <dbReference type="ARBA" id="ARBA00003093"/>
    </source>
</evidence>
<dbReference type="PANTHER" id="PTHR48277">
    <property type="entry name" value="MITOCHONDRIAL RIBOSOMAL PROTEIN S5"/>
    <property type="match status" value="1"/>
</dbReference>
<dbReference type="eggNOG" id="COG0098">
    <property type="taxonomic scope" value="Bacteria"/>
</dbReference>
<evidence type="ECO:0000256" key="2">
    <source>
        <dbReference type="ARBA" id="ARBA00008945"/>
    </source>
</evidence>
<dbReference type="InterPro" id="IPR005324">
    <property type="entry name" value="Ribosomal_uS5_C"/>
</dbReference>
<evidence type="ECO:0000256" key="6">
    <source>
        <dbReference type="ARBA" id="ARBA00023274"/>
    </source>
</evidence>
<comment type="domain">
    <text evidence="8">The N-terminal domain interacts with the head of the 30S subunit; the C-terminal domain interacts with the body and contacts protein S4. The interaction surface between S4 and S5 is involved in control of translational fidelity.</text>
</comment>
<dbReference type="Gene3D" id="3.30.160.20">
    <property type="match status" value="1"/>
</dbReference>
<dbReference type="GO" id="GO:0005737">
    <property type="term" value="C:cytoplasm"/>
    <property type="evidence" value="ECO:0007669"/>
    <property type="project" value="UniProtKB-ARBA"/>
</dbReference>
<dbReference type="Gene3D" id="3.30.230.10">
    <property type="match status" value="1"/>
</dbReference>
<sequence length="185" mass="20275">MRESVQKDSYSNLRHKEKELMKVTVKVSRVSKVVKGGKRFNFSALVVVGDGKGRCGFGSGKAKEVASAVKKATDQASKNIIRVPLKEGRTFFHDILGKYGAGEVFIRSAKKGKGVIAGGTMRAIFDVMGVQDVVSKILRSNNPHNVVRATFDAFKNMETPRLVMKKRDKKNNSDNLGKILSGDDS</sequence>
<dbReference type="InterPro" id="IPR020568">
    <property type="entry name" value="Ribosomal_Su5_D2-typ_SF"/>
</dbReference>
<feature type="domain" description="S5 DRBM" evidence="10">
    <location>
        <begin position="20"/>
        <end position="83"/>
    </location>
</feature>
<dbReference type="GO" id="GO:0003735">
    <property type="term" value="F:structural constituent of ribosome"/>
    <property type="evidence" value="ECO:0007669"/>
    <property type="project" value="UniProtKB-UniRule"/>
</dbReference>
<evidence type="ECO:0000313" key="12">
    <source>
        <dbReference type="Proteomes" id="UP000019112"/>
    </source>
</evidence>
<evidence type="ECO:0000256" key="9">
    <source>
        <dbReference type="RuleBase" id="RU003823"/>
    </source>
</evidence>
<evidence type="ECO:0000256" key="7">
    <source>
        <dbReference type="ARBA" id="ARBA00035255"/>
    </source>
</evidence>
<keyword evidence="4 8" id="KW-0694">RNA-binding</keyword>
<dbReference type="PANTHER" id="PTHR48277:SF1">
    <property type="entry name" value="MITOCHONDRIAL RIBOSOMAL PROTEIN S5"/>
    <property type="match status" value="1"/>
</dbReference>
<dbReference type="SUPFAM" id="SSF54211">
    <property type="entry name" value="Ribosomal protein S5 domain 2-like"/>
    <property type="match status" value="1"/>
</dbReference>
<dbReference type="NCBIfam" id="TIGR01021">
    <property type="entry name" value="rpsE_bact"/>
    <property type="match status" value="1"/>
</dbReference>
<dbReference type="PROSITE" id="PS50881">
    <property type="entry name" value="S5_DSRBD"/>
    <property type="match status" value="1"/>
</dbReference>
<proteinExistence type="inferred from homology"/>
<dbReference type="GO" id="GO:0015935">
    <property type="term" value="C:small ribosomal subunit"/>
    <property type="evidence" value="ECO:0007669"/>
    <property type="project" value="InterPro"/>
</dbReference>
<dbReference type="FunFam" id="3.30.230.10:FF:000002">
    <property type="entry name" value="30S ribosomal protein S5"/>
    <property type="match status" value="1"/>
</dbReference>
<gene>
    <name evidence="8" type="primary">rpsE</name>
    <name evidence="11" type="ORF">P618_200585</name>
</gene>
<evidence type="ECO:0000259" key="10">
    <source>
        <dbReference type="PROSITE" id="PS50881"/>
    </source>
</evidence>
<comment type="similarity">
    <text evidence="2 8 9">Belongs to the universal ribosomal protein uS5 family.</text>
</comment>
<organism evidence="11 12">
    <name type="scientific">Holospora obtusa F1</name>
    <dbReference type="NCBI Taxonomy" id="1399147"/>
    <lineage>
        <taxon>Bacteria</taxon>
        <taxon>Pseudomonadati</taxon>
        <taxon>Pseudomonadota</taxon>
        <taxon>Alphaproteobacteria</taxon>
        <taxon>Holosporales</taxon>
        <taxon>Holosporaceae</taxon>
        <taxon>Holospora</taxon>
    </lineage>
</organism>
<dbReference type="SUPFAM" id="SSF54768">
    <property type="entry name" value="dsRNA-binding domain-like"/>
    <property type="match status" value="1"/>
</dbReference>
<dbReference type="Pfam" id="PF00333">
    <property type="entry name" value="Ribosomal_S5"/>
    <property type="match status" value="1"/>
</dbReference>
<dbReference type="EMBL" id="AWTR02000059">
    <property type="protein sequence ID" value="ETZ07191.1"/>
    <property type="molecule type" value="Genomic_DNA"/>
</dbReference>
<dbReference type="InterPro" id="IPR000851">
    <property type="entry name" value="Ribosomal_uS5"/>
</dbReference>
<comment type="function">
    <text evidence="1 8">Located at the back of the 30S subunit body where it stabilizes the conformation of the head with respect to the body.</text>
</comment>
<dbReference type="AlphaFoldDB" id="W6TE49"/>
<comment type="subunit">
    <text evidence="8">Part of the 30S ribosomal subunit. Contacts proteins S4 and S8.</text>
</comment>
<evidence type="ECO:0000256" key="8">
    <source>
        <dbReference type="HAMAP-Rule" id="MF_01307"/>
    </source>
</evidence>
<dbReference type="HAMAP" id="MF_01307_B">
    <property type="entry name" value="Ribosomal_uS5_B"/>
    <property type="match status" value="1"/>
</dbReference>
<dbReference type="InterPro" id="IPR014721">
    <property type="entry name" value="Ribsml_uS5_D2-typ_fold_subgr"/>
</dbReference>
<dbReference type="InterPro" id="IPR005712">
    <property type="entry name" value="Ribosomal_uS5_bac-type"/>
</dbReference>
<accession>W6TE49</accession>
<protein>
    <recommendedName>
        <fullName evidence="7 8">Small ribosomal subunit protein uS5</fullName>
    </recommendedName>
</protein>
<comment type="function">
    <text evidence="8">With S4 and S12 plays an important role in translational accuracy.</text>
</comment>
<dbReference type="STRING" id="1399147.P618_200585"/>
<comment type="caution">
    <text evidence="11">The sequence shown here is derived from an EMBL/GenBank/DDBJ whole genome shotgun (WGS) entry which is preliminary data.</text>
</comment>
<keyword evidence="5 8" id="KW-0689">Ribosomal protein</keyword>
<name>W6TE49_HOLOB</name>
<keyword evidence="12" id="KW-1185">Reference proteome</keyword>
<reference evidence="11 12" key="1">
    <citation type="journal article" date="2014" name="FEMS Microbiol. Lett.">
        <title>Draft genome sequences of three Holospora species (Holospora obtusa, Holospora undulata, and Holospora elegans), endonuclear symbiotic bacteria of the ciliate Paramecium caudatum.</title>
        <authorList>
            <person name="Dohra H."/>
            <person name="Tanaka K."/>
            <person name="Suzuki T."/>
            <person name="Fujishima M."/>
            <person name="Suzuki H."/>
        </authorList>
    </citation>
    <scope>NUCLEOTIDE SEQUENCE [LARGE SCALE GENOMIC DNA]</scope>
    <source>
        <strain evidence="11 12">F1</strain>
    </source>
</reference>
<dbReference type="Proteomes" id="UP000019112">
    <property type="component" value="Unassembled WGS sequence"/>
</dbReference>
<evidence type="ECO:0000256" key="4">
    <source>
        <dbReference type="ARBA" id="ARBA00022884"/>
    </source>
</evidence>
<keyword evidence="3 8" id="KW-0699">rRNA-binding</keyword>
<dbReference type="InterPro" id="IPR013810">
    <property type="entry name" value="Ribosomal_uS5_N"/>
</dbReference>
<dbReference type="Pfam" id="PF03719">
    <property type="entry name" value="Ribosomal_S5_C"/>
    <property type="match status" value="1"/>
</dbReference>
<dbReference type="OrthoDB" id="9809045at2"/>